<dbReference type="GO" id="GO:0004672">
    <property type="term" value="F:protein kinase activity"/>
    <property type="evidence" value="ECO:0007669"/>
    <property type="project" value="InterPro"/>
</dbReference>
<dbReference type="SMART" id="SM00367">
    <property type="entry name" value="LRR_CC"/>
    <property type="match status" value="5"/>
</dbReference>
<reference evidence="5" key="1">
    <citation type="submission" date="2015-09" db="EMBL/GenBank/DDBJ databases">
        <authorList>
            <consortium name="Pathogen Informatics"/>
        </authorList>
    </citation>
    <scope>NUCLEOTIDE SEQUENCE [LARGE SCALE GENOMIC DNA]</scope>
    <source>
        <strain evidence="5">Lake Konstanz</strain>
    </source>
</reference>
<gene>
    <name evidence="4" type="ORF">BSAL_48000</name>
</gene>
<dbReference type="Gene3D" id="3.80.10.10">
    <property type="entry name" value="Ribonuclease Inhibitor"/>
    <property type="match status" value="1"/>
</dbReference>
<dbReference type="SMART" id="SM00220">
    <property type="entry name" value="S_TKc"/>
    <property type="match status" value="1"/>
</dbReference>
<dbReference type="SUPFAM" id="SSF52047">
    <property type="entry name" value="RNI-like"/>
    <property type="match status" value="1"/>
</dbReference>
<keyword evidence="2" id="KW-0732">Signal</keyword>
<dbReference type="PROSITE" id="PS50011">
    <property type="entry name" value="PROTEIN_KINASE_DOM"/>
    <property type="match status" value="1"/>
</dbReference>
<organism evidence="4 5">
    <name type="scientific">Bodo saltans</name>
    <name type="common">Flagellated protozoan</name>
    <dbReference type="NCBI Taxonomy" id="75058"/>
    <lineage>
        <taxon>Eukaryota</taxon>
        <taxon>Discoba</taxon>
        <taxon>Euglenozoa</taxon>
        <taxon>Kinetoplastea</taxon>
        <taxon>Metakinetoplastina</taxon>
        <taxon>Eubodonida</taxon>
        <taxon>Bodonidae</taxon>
        <taxon>Bodo</taxon>
    </lineage>
</organism>
<keyword evidence="1" id="KW-0833">Ubl conjugation pathway</keyword>
<proteinExistence type="predicted"/>
<feature type="signal peptide" evidence="2">
    <location>
        <begin position="1"/>
        <end position="22"/>
    </location>
</feature>
<dbReference type="InterPro" id="IPR011009">
    <property type="entry name" value="Kinase-like_dom_sf"/>
</dbReference>
<dbReference type="EMBL" id="CYKH01002244">
    <property type="protein sequence ID" value="CUG94401.1"/>
    <property type="molecule type" value="Genomic_DNA"/>
</dbReference>
<dbReference type="InterPro" id="IPR057207">
    <property type="entry name" value="FBXL15_LRR"/>
</dbReference>
<accession>A0A0S4JVY6</accession>
<dbReference type="SUPFAM" id="SSF56112">
    <property type="entry name" value="Protein kinase-like (PK-like)"/>
    <property type="match status" value="1"/>
</dbReference>
<dbReference type="Pfam" id="PF00069">
    <property type="entry name" value="Pkinase"/>
    <property type="match status" value="1"/>
</dbReference>
<dbReference type="InterPro" id="IPR000719">
    <property type="entry name" value="Prot_kinase_dom"/>
</dbReference>
<protein>
    <submittedName>
        <fullName evidence="4">Leucine-rich repeat protein, putative</fullName>
    </submittedName>
</protein>
<feature type="non-terminal residue" evidence="4">
    <location>
        <position position="811"/>
    </location>
</feature>
<dbReference type="GO" id="GO:0005737">
    <property type="term" value="C:cytoplasm"/>
    <property type="evidence" value="ECO:0007669"/>
    <property type="project" value="TreeGrafter"/>
</dbReference>
<evidence type="ECO:0000256" key="2">
    <source>
        <dbReference type="SAM" id="SignalP"/>
    </source>
</evidence>
<dbReference type="InterPro" id="IPR032675">
    <property type="entry name" value="LRR_dom_sf"/>
</dbReference>
<dbReference type="AlphaFoldDB" id="A0A0S4JVY6"/>
<feature type="chain" id="PRO_5006622775" evidence="2">
    <location>
        <begin position="23"/>
        <end position="811"/>
    </location>
</feature>
<sequence length="811" mass="88411">MNALTITSLSFPQSFFFFLVTADRVVVGSVPLPGGHGDDVLYPSVVKTTGQPDCVVLVKRYAGTHAAAIARHDVSQLLKLAHKNVLGVKGLVDVSSHEAFVLLEGNNGSLLLTRAAVNSTRIRLGAAAFCRQMLQCSLDVTEGLMHLHSNSILHLNLQSSSIVVCDGTAKINAFGIALRQAHRSNTPPEAQHLTPEADMFGLGCVLRELLSSGSTPLGGSTSAVDPEVKMLVQKLLHTNPSDRGPLTEVVQRLKALLNSDVQEIASPQPMFSMISCSLTPRWLDSVDEQPSLLAALLYLVGCPLPYDRADLSTYFSGINEQTLRAWYQCAKDAVTSSFPQLSADSQEWRDECAMTLYKGESPISHMINGMLAQPGAVPHALTNISPFTRRLFDAVRRRGRAFTREGFCVLNANTPFLQDAHTNYKKQSELGRSVHFHQFVTFTNDDSRAQQQGKLIVLTCTNLQGFVIDGNAQTEMLVLPSSHFVVVSQPKKYGSVVVVDVEYQFNASVASTYKAPDQGNLRCFFCNDFDDLFTIALRHRTNVSQKDLCLGCIESNYQEIVTVSHLLDNRKSIPPNAYVVLDHVAATRGVQPPPSVIASVGTMKVVVAAHRDNIQHLLLLRSSDDGAAIPVEVLPSSLKTLAGSFVDDAVMVHVSSNAHFQHLNVQNSQRITDYGFLCVAALAQYNVGLHGLHSVSLSGTHISDRALECLVVLQQLQKLFIRRCGQLTDLGVKGVAKLTDLRVLDLFSCNKITNASLMNLVTLTQLQDLRLNSCDKITDAGLVHVAKLTQLQKLWLVSYKNVADTGIASVA</sequence>
<evidence type="ECO:0000259" key="3">
    <source>
        <dbReference type="PROSITE" id="PS50011"/>
    </source>
</evidence>
<keyword evidence="5" id="KW-1185">Reference proteome</keyword>
<name>A0A0S4JVY6_BODSA</name>
<dbReference type="InterPro" id="IPR050648">
    <property type="entry name" value="F-box_LRR-repeat"/>
</dbReference>
<dbReference type="InterPro" id="IPR006553">
    <property type="entry name" value="Leu-rich_rpt_Cys-con_subtyp"/>
</dbReference>
<dbReference type="VEuPathDB" id="TriTrypDB:BSAL_48000"/>
<evidence type="ECO:0000313" key="4">
    <source>
        <dbReference type="EMBL" id="CUG94401.1"/>
    </source>
</evidence>
<dbReference type="Pfam" id="PF25372">
    <property type="entry name" value="DUF7885"/>
    <property type="match status" value="1"/>
</dbReference>
<dbReference type="PANTHER" id="PTHR13382">
    <property type="entry name" value="MITOCHONDRIAL ATP SYNTHASE COUPLING FACTOR B"/>
    <property type="match status" value="1"/>
</dbReference>
<dbReference type="GO" id="GO:0005524">
    <property type="term" value="F:ATP binding"/>
    <property type="evidence" value="ECO:0007669"/>
    <property type="project" value="InterPro"/>
</dbReference>
<feature type="domain" description="Protein kinase" evidence="3">
    <location>
        <begin position="27"/>
        <end position="257"/>
    </location>
</feature>
<evidence type="ECO:0000313" key="5">
    <source>
        <dbReference type="Proteomes" id="UP000051952"/>
    </source>
</evidence>
<dbReference type="Gene3D" id="1.10.510.10">
    <property type="entry name" value="Transferase(Phosphotransferase) domain 1"/>
    <property type="match status" value="1"/>
</dbReference>
<dbReference type="OrthoDB" id="1668230at2759"/>
<evidence type="ECO:0000256" key="1">
    <source>
        <dbReference type="ARBA" id="ARBA00022786"/>
    </source>
</evidence>
<dbReference type="Proteomes" id="UP000051952">
    <property type="component" value="Unassembled WGS sequence"/>
</dbReference>